<accession>A0A3G4VFR9</accession>
<proteinExistence type="predicted"/>
<evidence type="ECO:0008006" key="4">
    <source>
        <dbReference type="Google" id="ProtNLM"/>
    </source>
</evidence>
<gene>
    <name evidence="2" type="ORF">ECB94_20175</name>
</gene>
<dbReference type="RefSeq" id="WP_124941520.1">
    <property type="nucleotide sequence ID" value="NZ_CP033578.1"/>
</dbReference>
<reference evidence="2 3" key="1">
    <citation type="submission" date="2018-11" db="EMBL/GenBank/DDBJ databases">
        <title>Complete Genome Sequence of Vbrio mediterranei 117-T6: a Potential Pathogen Bacteria Isolated from the Conchocelis of Pyropia.</title>
        <authorList>
            <person name="Liu Q."/>
        </authorList>
    </citation>
    <scope>NUCLEOTIDE SEQUENCE [LARGE SCALE GENOMIC DNA]</scope>
    <source>
        <strain evidence="2 3">117-T6</strain>
    </source>
</reference>
<dbReference type="AlphaFoldDB" id="A0A3G4VFR9"/>
<evidence type="ECO:0000313" key="2">
    <source>
        <dbReference type="EMBL" id="AYV23604.1"/>
    </source>
</evidence>
<dbReference type="Proteomes" id="UP000279760">
    <property type="component" value="Chromosome 2"/>
</dbReference>
<evidence type="ECO:0000256" key="1">
    <source>
        <dbReference type="SAM" id="SignalP"/>
    </source>
</evidence>
<feature type="signal peptide" evidence="1">
    <location>
        <begin position="1"/>
        <end position="28"/>
    </location>
</feature>
<name>A0A3G4VFR9_9VIBR</name>
<feature type="chain" id="PRO_5018005607" description="DUF2946 domain-containing protein" evidence="1">
    <location>
        <begin position="29"/>
        <end position="123"/>
    </location>
</feature>
<sequence>MLAKSVSTICSLLAILVVLVLSSGAVRADVSLPQSTLSMAQVMHVKFCGITSDTLQTKDSGCCEPGGTCFEKQCCSHGHASGSALVETPQDSRLAPYRYELTQRLASLYTSADMHSLYRPPIA</sequence>
<dbReference type="EMBL" id="CP033578">
    <property type="protein sequence ID" value="AYV23604.1"/>
    <property type="molecule type" value="Genomic_DNA"/>
</dbReference>
<evidence type="ECO:0000313" key="3">
    <source>
        <dbReference type="Proteomes" id="UP000279760"/>
    </source>
</evidence>
<keyword evidence="1" id="KW-0732">Signal</keyword>
<organism evidence="2 3">
    <name type="scientific">Vibrio mediterranei</name>
    <dbReference type="NCBI Taxonomy" id="689"/>
    <lineage>
        <taxon>Bacteria</taxon>
        <taxon>Pseudomonadati</taxon>
        <taxon>Pseudomonadota</taxon>
        <taxon>Gammaproteobacteria</taxon>
        <taxon>Vibrionales</taxon>
        <taxon>Vibrionaceae</taxon>
        <taxon>Vibrio</taxon>
    </lineage>
</organism>
<protein>
    <recommendedName>
        <fullName evidence="4">DUF2946 domain-containing protein</fullName>
    </recommendedName>
</protein>